<dbReference type="GO" id="GO:0008168">
    <property type="term" value="F:methyltransferase activity"/>
    <property type="evidence" value="ECO:0007669"/>
    <property type="project" value="UniProtKB-KW"/>
</dbReference>
<dbReference type="Gene3D" id="3.40.50.150">
    <property type="entry name" value="Vaccinia Virus protein VP39"/>
    <property type="match status" value="1"/>
</dbReference>
<dbReference type="SUPFAM" id="SSF53335">
    <property type="entry name" value="S-adenosyl-L-methionine-dependent methyltransferases"/>
    <property type="match status" value="1"/>
</dbReference>
<comment type="caution">
    <text evidence="1">The sequence shown here is derived from an EMBL/GenBank/DDBJ whole genome shotgun (WGS) entry which is preliminary data.</text>
</comment>
<dbReference type="Proteomes" id="UP000646053">
    <property type="component" value="Unassembled WGS sequence"/>
</dbReference>
<dbReference type="PANTHER" id="PTHR43591">
    <property type="entry name" value="METHYLTRANSFERASE"/>
    <property type="match status" value="1"/>
</dbReference>
<dbReference type="CDD" id="cd02440">
    <property type="entry name" value="AdoMet_MTases"/>
    <property type="match status" value="1"/>
</dbReference>
<dbReference type="EMBL" id="WVIE01000002">
    <property type="protein sequence ID" value="NDJ16214.1"/>
    <property type="molecule type" value="Genomic_DNA"/>
</dbReference>
<proteinExistence type="predicted"/>
<evidence type="ECO:0000313" key="1">
    <source>
        <dbReference type="EMBL" id="NDJ16214.1"/>
    </source>
</evidence>
<reference evidence="1" key="1">
    <citation type="submission" date="2019-12" db="EMBL/GenBank/DDBJ databases">
        <title>High-Quality draft genome sequences of three cyanobacteria isolated from the limestone walls of the Old Cathedral of Coimbra.</title>
        <authorList>
            <person name="Tiago I."/>
            <person name="Soares F."/>
            <person name="Portugal A."/>
        </authorList>
    </citation>
    <scope>NUCLEOTIDE SEQUENCE</scope>
    <source>
        <strain evidence="1">A</strain>
    </source>
</reference>
<evidence type="ECO:0000313" key="2">
    <source>
        <dbReference type="Proteomes" id="UP000646053"/>
    </source>
</evidence>
<organism evidence="1 2">
    <name type="scientific">Myxacorys almedinensis A</name>
    <dbReference type="NCBI Taxonomy" id="2690445"/>
    <lineage>
        <taxon>Bacteria</taxon>
        <taxon>Bacillati</taxon>
        <taxon>Cyanobacteriota</taxon>
        <taxon>Cyanophyceae</taxon>
        <taxon>Leptolyngbyales</taxon>
        <taxon>Leptolyngbyaceae</taxon>
        <taxon>Myxacorys</taxon>
        <taxon>Myxacorys almedinensis</taxon>
    </lineage>
</organism>
<name>A0A8J7YX40_9CYAN</name>
<keyword evidence="1" id="KW-0808">Transferase</keyword>
<dbReference type="InterPro" id="IPR029063">
    <property type="entry name" value="SAM-dependent_MTases_sf"/>
</dbReference>
<dbReference type="GO" id="GO:0032259">
    <property type="term" value="P:methylation"/>
    <property type="evidence" value="ECO:0007669"/>
    <property type="project" value="UniProtKB-KW"/>
</dbReference>
<gene>
    <name evidence="1" type="ORF">GS601_02735</name>
</gene>
<keyword evidence="2" id="KW-1185">Reference proteome</keyword>
<sequence length="243" mass="27242">MDTITRATQSLGTSSHAIYAMVERAIADHAIECKTVIDVGCGTGNLRPFVIRQFGSFNIDHCTNRYIGVDGIQYDGFPTNAEFVLQDLEYPITNLDSNLADVVVSVETIEHLENPRAFYRELSRLAKPGGLVLVTTPNQLSLLSKLTLLLKNQFNAFQDAPGSYPSHITALLEIDLRRIAKECGLTPIEIRYSNRGRMVLTPWYYPNRVFRGQWFSDNVLCISRKPFEVGKRQSSSPSLEVAL</sequence>
<dbReference type="AlphaFoldDB" id="A0A8J7YX40"/>
<dbReference type="RefSeq" id="WP_162421711.1">
    <property type="nucleotide sequence ID" value="NZ_WVIE01000002.1"/>
</dbReference>
<dbReference type="Pfam" id="PF13489">
    <property type="entry name" value="Methyltransf_23"/>
    <property type="match status" value="1"/>
</dbReference>
<protein>
    <submittedName>
        <fullName evidence="1">Methyltransferase domain-containing protein</fullName>
    </submittedName>
</protein>
<accession>A0A8J7YX40</accession>
<keyword evidence="1" id="KW-0489">Methyltransferase</keyword>